<dbReference type="STRING" id="1440762.Y882_06595"/>
<keyword evidence="2" id="KW-0805">Transcription regulation</keyword>
<evidence type="ECO:0000313" key="6">
    <source>
        <dbReference type="EMBL" id="KLD64530.1"/>
    </source>
</evidence>
<comment type="similarity">
    <text evidence="1">Belongs to the LysR transcriptional regulatory family.</text>
</comment>
<dbReference type="PROSITE" id="PS50931">
    <property type="entry name" value="HTH_LYSR"/>
    <property type="match status" value="1"/>
</dbReference>
<dbReference type="PRINTS" id="PR00039">
    <property type="entry name" value="HTHLYSR"/>
</dbReference>
<organism evidence="6 7">
    <name type="scientific">Dyella japonica DSM 16301</name>
    <dbReference type="NCBI Taxonomy" id="1440762"/>
    <lineage>
        <taxon>Bacteria</taxon>
        <taxon>Pseudomonadati</taxon>
        <taxon>Pseudomonadota</taxon>
        <taxon>Gammaproteobacteria</taxon>
        <taxon>Lysobacterales</taxon>
        <taxon>Rhodanobacteraceae</taxon>
        <taxon>Dyella</taxon>
    </lineage>
</organism>
<reference evidence="6 7" key="1">
    <citation type="journal article" date="2015" name="Antonie Van Leeuwenhoek">
        <title>A phylogenomic and molecular marker based taxonomic framework for the order Xanthomonadales: proposal to transfer the families Algiphilaceae and Solimonadaceae to the order Nevskiales ord. nov. and to create a new family within the order Xanthomonadales, the family Rhodanobacteraceae fam. nov., containing the genus Rhodanobacter and its closest relatives.</title>
        <authorList>
            <person name="Naushad S."/>
            <person name="Adeolu M."/>
            <person name="Wong S."/>
            <person name="Sohail M."/>
            <person name="Schellhorn H.E."/>
            <person name="Gupta R.S."/>
        </authorList>
    </citation>
    <scope>NUCLEOTIDE SEQUENCE [LARGE SCALE GENOMIC DNA]</scope>
    <source>
        <strain evidence="6 7">DSM 16301</strain>
    </source>
</reference>
<dbReference type="SUPFAM" id="SSF53850">
    <property type="entry name" value="Periplasmic binding protein-like II"/>
    <property type="match status" value="1"/>
</dbReference>
<dbReference type="PATRIC" id="fig|1440762.4.peg.680"/>
<dbReference type="GO" id="GO:0043565">
    <property type="term" value="F:sequence-specific DNA binding"/>
    <property type="evidence" value="ECO:0007669"/>
    <property type="project" value="TreeGrafter"/>
</dbReference>
<dbReference type="Gene3D" id="1.10.10.10">
    <property type="entry name" value="Winged helix-like DNA-binding domain superfamily/Winged helix DNA-binding domain"/>
    <property type="match status" value="1"/>
</dbReference>
<dbReference type="RefSeq" id="WP_046971088.1">
    <property type="nucleotide sequence ID" value="NZ_JPLA01000015.1"/>
</dbReference>
<dbReference type="Proteomes" id="UP000035481">
    <property type="component" value="Unassembled WGS sequence"/>
</dbReference>
<dbReference type="OrthoDB" id="9810065at2"/>
<dbReference type="CDD" id="cd08474">
    <property type="entry name" value="PBP2_CrgA_like_5"/>
    <property type="match status" value="1"/>
</dbReference>
<dbReference type="AlphaFoldDB" id="A0A0G9H3V2"/>
<feature type="domain" description="HTH lysR-type" evidence="5">
    <location>
        <begin position="9"/>
        <end position="61"/>
    </location>
</feature>
<dbReference type="InterPro" id="IPR005119">
    <property type="entry name" value="LysR_subst-bd"/>
</dbReference>
<dbReference type="PANTHER" id="PTHR30537:SF1">
    <property type="entry name" value="HTH-TYPE TRANSCRIPTIONAL REGULATOR PGRR"/>
    <property type="match status" value="1"/>
</dbReference>
<dbReference type="PANTHER" id="PTHR30537">
    <property type="entry name" value="HTH-TYPE TRANSCRIPTIONAL REGULATOR"/>
    <property type="match status" value="1"/>
</dbReference>
<dbReference type="GO" id="GO:0003700">
    <property type="term" value="F:DNA-binding transcription factor activity"/>
    <property type="evidence" value="ECO:0007669"/>
    <property type="project" value="InterPro"/>
</dbReference>
<sequence length="311" mass="34445">MAQDHATALRAFRLIARHGSFTRAAAELEVTPSALSQTLRQLEDHVGVRLLHRTTRRVGLTEAGHAFLERIAPALSEIDEAIDALRQHGDRPAGTLRVAVPQMVLDHLIAPCVASFMRAWPEVKLDIQVENRLTDLIADGFDAGIRLGERLARDMVALPLGGPQRAVVVGSPSYFAARGRPSHPRDLATHDCVRFRFSSNAIYRWEFAHPTGASKGQWFELDVDGPITTNDPSMAIRAAIDGLALTHMVEPSVRAALADGRLESVLDDWLPPFDGFYLYYPSRLQVPPKLRAFIEHLRQHCAALATAHERQ</sequence>
<dbReference type="Pfam" id="PF03466">
    <property type="entry name" value="LysR_substrate"/>
    <property type="match status" value="1"/>
</dbReference>
<keyword evidence="4" id="KW-0804">Transcription</keyword>
<dbReference type="SUPFAM" id="SSF46785">
    <property type="entry name" value="Winged helix' DNA-binding domain"/>
    <property type="match status" value="1"/>
</dbReference>
<protein>
    <submittedName>
        <fullName evidence="6">LysR family transcriptional regulator</fullName>
    </submittedName>
</protein>
<dbReference type="InterPro" id="IPR000847">
    <property type="entry name" value="LysR_HTH_N"/>
</dbReference>
<dbReference type="FunFam" id="1.10.10.10:FF:000001">
    <property type="entry name" value="LysR family transcriptional regulator"/>
    <property type="match status" value="1"/>
</dbReference>
<comment type="caution">
    <text evidence="6">The sequence shown here is derived from an EMBL/GenBank/DDBJ whole genome shotgun (WGS) entry which is preliminary data.</text>
</comment>
<evidence type="ECO:0000256" key="2">
    <source>
        <dbReference type="ARBA" id="ARBA00023015"/>
    </source>
</evidence>
<gene>
    <name evidence="6" type="ORF">Y882_06595</name>
</gene>
<dbReference type="Gene3D" id="3.40.190.290">
    <property type="match status" value="1"/>
</dbReference>
<keyword evidence="3" id="KW-0238">DNA-binding</keyword>
<proteinExistence type="inferred from homology"/>
<dbReference type="GO" id="GO:0006351">
    <property type="term" value="P:DNA-templated transcription"/>
    <property type="evidence" value="ECO:0007669"/>
    <property type="project" value="TreeGrafter"/>
</dbReference>
<evidence type="ECO:0000256" key="4">
    <source>
        <dbReference type="ARBA" id="ARBA00023163"/>
    </source>
</evidence>
<name>A0A0G9H3V2_9GAMM</name>
<evidence type="ECO:0000256" key="1">
    <source>
        <dbReference type="ARBA" id="ARBA00009437"/>
    </source>
</evidence>
<dbReference type="Pfam" id="PF00126">
    <property type="entry name" value="HTH_1"/>
    <property type="match status" value="1"/>
</dbReference>
<dbReference type="EMBL" id="JPLA01000015">
    <property type="protein sequence ID" value="KLD64530.1"/>
    <property type="molecule type" value="Genomic_DNA"/>
</dbReference>
<accession>A0A0G9H3V2</accession>
<dbReference type="InterPro" id="IPR036388">
    <property type="entry name" value="WH-like_DNA-bd_sf"/>
</dbReference>
<dbReference type="InterPro" id="IPR058163">
    <property type="entry name" value="LysR-type_TF_proteobact-type"/>
</dbReference>
<dbReference type="InterPro" id="IPR036390">
    <property type="entry name" value="WH_DNA-bd_sf"/>
</dbReference>
<evidence type="ECO:0000259" key="5">
    <source>
        <dbReference type="PROSITE" id="PS50931"/>
    </source>
</evidence>
<evidence type="ECO:0000256" key="3">
    <source>
        <dbReference type="ARBA" id="ARBA00023125"/>
    </source>
</evidence>
<evidence type="ECO:0000313" key="7">
    <source>
        <dbReference type="Proteomes" id="UP000035481"/>
    </source>
</evidence>